<comment type="caution">
    <text evidence="2">The sequence shown here is derived from an EMBL/GenBank/DDBJ whole genome shotgun (WGS) entry which is preliminary data.</text>
</comment>
<protein>
    <submittedName>
        <fullName evidence="2">Uncharacterized protein</fullName>
    </submittedName>
</protein>
<dbReference type="AlphaFoldDB" id="A0A4Z2F364"/>
<reference evidence="2 3" key="1">
    <citation type="submission" date="2019-03" db="EMBL/GenBank/DDBJ databases">
        <title>First draft genome of Liparis tanakae, snailfish: a comprehensive survey of snailfish specific genes.</title>
        <authorList>
            <person name="Kim W."/>
            <person name="Song I."/>
            <person name="Jeong J.-H."/>
            <person name="Kim D."/>
            <person name="Kim S."/>
            <person name="Ryu S."/>
            <person name="Song J.Y."/>
            <person name="Lee S.K."/>
        </authorList>
    </citation>
    <scope>NUCLEOTIDE SEQUENCE [LARGE SCALE GENOMIC DNA]</scope>
    <source>
        <tissue evidence="2">Muscle</tissue>
    </source>
</reference>
<gene>
    <name evidence="2" type="ORF">EYF80_054500</name>
</gene>
<feature type="region of interest" description="Disordered" evidence="1">
    <location>
        <begin position="27"/>
        <end position="65"/>
    </location>
</feature>
<dbReference type="EMBL" id="SRLO01001786">
    <property type="protein sequence ID" value="TNN35333.1"/>
    <property type="molecule type" value="Genomic_DNA"/>
</dbReference>
<name>A0A4Z2F364_9TELE</name>
<accession>A0A4Z2F364</accession>
<keyword evidence="3" id="KW-1185">Reference proteome</keyword>
<organism evidence="2 3">
    <name type="scientific">Liparis tanakae</name>
    <name type="common">Tanaka's snailfish</name>
    <dbReference type="NCBI Taxonomy" id="230148"/>
    <lineage>
        <taxon>Eukaryota</taxon>
        <taxon>Metazoa</taxon>
        <taxon>Chordata</taxon>
        <taxon>Craniata</taxon>
        <taxon>Vertebrata</taxon>
        <taxon>Euteleostomi</taxon>
        <taxon>Actinopterygii</taxon>
        <taxon>Neopterygii</taxon>
        <taxon>Teleostei</taxon>
        <taxon>Neoteleostei</taxon>
        <taxon>Acanthomorphata</taxon>
        <taxon>Eupercaria</taxon>
        <taxon>Perciformes</taxon>
        <taxon>Cottioidei</taxon>
        <taxon>Cottales</taxon>
        <taxon>Liparidae</taxon>
        <taxon>Liparis</taxon>
    </lineage>
</organism>
<feature type="region of interest" description="Disordered" evidence="1">
    <location>
        <begin position="167"/>
        <end position="188"/>
    </location>
</feature>
<sequence length="188" mass="19827">MNHLKGVASILPPMIITISSVSLMSGSQPRFPPGELSKMKPKSGGAEPRHEDDKHTRRGRTQRKAGDGRLGVVIWKRVVDIQDHGLRVAGKITAGLDLDLGHGLQAGPLPLLALGKRSDGDGENKCPHKSLHTCDWGAACMGISPTDSRPQVTVGLCCYSQRAVPGVRSNRESGGRGAGGVSPPESCN</sequence>
<evidence type="ECO:0000313" key="2">
    <source>
        <dbReference type="EMBL" id="TNN35333.1"/>
    </source>
</evidence>
<proteinExistence type="predicted"/>
<dbReference type="Proteomes" id="UP000314294">
    <property type="component" value="Unassembled WGS sequence"/>
</dbReference>
<dbReference type="OrthoDB" id="10005492at2759"/>
<evidence type="ECO:0000313" key="3">
    <source>
        <dbReference type="Proteomes" id="UP000314294"/>
    </source>
</evidence>
<evidence type="ECO:0000256" key="1">
    <source>
        <dbReference type="SAM" id="MobiDB-lite"/>
    </source>
</evidence>